<feature type="domain" description="Gp5/Type VI secretion system Vgr protein OB-fold" evidence="1">
    <location>
        <begin position="72"/>
        <end position="137"/>
    </location>
</feature>
<dbReference type="KEGG" id="cari:FNU76_02365"/>
<protein>
    <submittedName>
        <fullName evidence="2">Phage baseplate assembly protein V</fullName>
    </submittedName>
</protein>
<keyword evidence="3" id="KW-1185">Reference proteome</keyword>
<evidence type="ECO:0000259" key="1">
    <source>
        <dbReference type="Pfam" id="PF04717"/>
    </source>
</evidence>
<reference evidence="3" key="1">
    <citation type="submission" date="2019-07" db="EMBL/GenBank/DDBJ databases">
        <title>Chitinimonas sp. nov., isolated from Ny-Alesund, arctica soil.</title>
        <authorList>
            <person name="Xu Q."/>
            <person name="Peng F."/>
        </authorList>
    </citation>
    <scope>NUCLEOTIDE SEQUENCE [LARGE SCALE GENOMIC DNA]</scope>
    <source>
        <strain evidence="3">R3-44</strain>
    </source>
</reference>
<dbReference type="InterPro" id="IPR013046">
    <property type="entry name" value="GpV/Gp45"/>
</dbReference>
<gene>
    <name evidence="2" type="ORF">FNU76_02365</name>
</gene>
<proteinExistence type="predicted"/>
<name>A0A516SB39_9NEIS</name>
<dbReference type="Proteomes" id="UP000317550">
    <property type="component" value="Chromosome"/>
</dbReference>
<accession>A0A516SB39</accession>
<organism evidence="2 3">
    <name type="scientific">Chitinimonas arctica</name>
    <dbReference type="NCBI Taxonomy" id="2594795"/>
    <lineage>
        <taxon>Bacteria</taxon>
        <taxon>Pseudomonadati</taxon>
        <taxon>Pseudomonadota</taxon>
        <taxon>Betaproteobacteria</taxon>
        <taxon>Neisseriales</taxon>
        <taxon>Chitinibacteraceae</taxon>
        <taxon>Chitinimonas</taxon>
    </lineage>
</organism>
<dbReference type="Gene3D" id="2.40.50.230">
    <property type="entry name" value="Gp5 N-terminal domain"/>
    <property type="match status" value="1"/>
</dbReference>
<dbReference type="InterPro" id="IPR006531">
    <property type="entry name" value="Gp5/Vgr_OB"/>
</dbReference>
<evidence type="ECO:0000313" key="2">
    <source>
        <dbReference type="EMBL" id="QDQ25288.1"/>
    </source>
</evidence>
<sequence length="209" mass="22870">MKSTWAKPPGRIRMKPGCPCYSASTPKPAKAGPTAIGRPANLHPLTGEKATMSDNYAINEIDRRLAVLLAAGTVEEVRHSPPARARVRIGDWVSAWLPWTSFAAGQVRKWRPPSKGEQVLMLSPSGLPEGAFILPGFNTNQHAQPDQRPHATVEQMPDGAKVEYDWQAHQYLIEAPPNGRIVLRVGATELELRSDGVTLRTPKFEGVQA</sequence>
<dbReference type="OrthoDB" id="4931325at2"/>
<dbReference type="InterPro" id="IPR037026">
    <property type="entry name" value="Vgr_OB-fold_dom_sf"/>
</dbReference>
<dbReference type="NCBIfam" id="TIGR01644">
    <property type="entry name" value="phage_P2_V"/>
    <property type="match status" value="1"/>
</dbReference>
<evidence type="ECO:0000313" key="3">
    <source>
        <dbReference type="Proteomes" id="UP000317550"/>
    </source>
</evidence>
<dbReference type="AlphaFoldDB" id="A0A516SB39"/>
<dbReference type="EMBL" id="CP041730">
    <property type="protein sequence ID" value="QDQ25288.1"/>
    <property type="molecule type" value="Genomic_DNA"/>
</dbReference>
<dbReference type="Pfam" id="PF04717">
    <property type="entry name" value="Phage_base_V"/>
    <property type="match status" value="1"/>
</dbReference>